<organism evidence="1 2">
    <name type="scientific">Polaribacter dokdonensis DSW-5</name>
    <dbReference type="NCBI Taxonomy" id="1300348"/>
    <lineage>
        <taxon>Bacteria</taxon>
        <taxon>Pseudomonadati</taxon>
        <taxon>Bacteroidota</taxon>
        <taxon>Flavobacteriia</taxon>
        <taxon>Flavobacteriales</taxon>
        <taxon>Flavobacteriaceae</taxon>
    </lineage>
</organism>
<dbReference type="Proteomes" id="UP000037716">
    <property type="component" value="Unassembled WGS sequence"/>
</dbReference>
<dbReference type="PATRIC" id="fig|1300348.6.peg.1110"/>
<accession>A0A0N0CF86</accession>
<gene>
    <name evidence="1" type="ORF">I602_1110</name>
</gene>
<dbReference type="EMBL" id="LGBR01000001">
    <property type="protein sequence ID" value="KOY51550.1"/>
    <property type="molecule type" value="Genomic_DNA"/>
</dbReference>
<dbReference type="AlphaFoldDB" id="A0A0N0CF86"/>
<evidence type="ECO:0000313" key="1">
    <source>
        <dbReference type="EMBL" id="KOY51550.1"/>
    </source>
</evidence>
<comment type="caution">
    <text evidence="1">The sequence shown here is derived from an EMBL/GenBank/DDBJ whole genome shotgun (WGS) entry which is preliminary data.</text>
</comment>
<name>A0A0N0CF86_9FLAO</name>
<sequence length="38" mass="4711">MFRIQYKQPKKWVFTCEQCLLNVKKDNPLYVYGGTWKR</sequence>
<protein>
    <submittedName>
        <fullName evidence="1">Uncharacterized protein</fullName>
    </submittedName>
</protein>
<proteinExistence type="predicted"/>
<dbReference type="STRING" id="1300348.I602_1110"/>
<reference evidence="1 2" key="1">
    <citation type="submission" date="2015-07" db="EMBL/GenBank/DDBJ databases">
        <title>Genome of Polaribacter dokdonenesis DSW-5, isolated from seawater off Dokdo in Korea.</title>
        <authorList>
            <person name="Yoon K."/>
            <person name="Song J.Y."/>
            <person name="Kim J.F."/>
        </authorList>
    </citation>
    <scope>NUCLEOTIDE SEQUENCE [LARGE SCALE GENOMIC DNA]</scope>
    <source>
        <strain evidence="1 2">DSW-5</strain>
    </source>
</reference>
<evidence type="ECO:0000313" key="2">
    <source>
        <dbReference type="Proteomes" id="UP000037716"/>
    </source>
</evidence>